<evidence type="ECO:0000313" key="4">
    <source>
        <dbReference type="Proteomes" id="UP000256763"/>
    </source>
</evidence>
<evidence type="ECO:0000259" key="1">
    <source>
        <dbReference type="Pfam" id="PF02625"/>
    </source>
</evidence>
<organism evidence="3 4">
    <name type="scientific">Alkalilimnicola ehrlichii</name>
    <dbReference type="NCBI Taxonomy" id="351052"/>
    <lineage>
        <taxon>Bacteria</taxon>
        <taxon>Pseudomonadati</taxon>
        <taxon>Pseudomonadota</taxon>
        <taxon>Gammaproteobacteria</taxon>
        <taxon>Chromatiales</taxon>
        <taxon>Ectothiorhodospiraceae</taxon>
        <taxon>Alkalilimnicola</taxon>
    </lineage>
</organism>
<keyword evidence="4" id="KW-1185">Reference proteome</keyword>
<dbReference type="InterPro" id="IPR014308">
    <property type="entry name" value="Xanthine_DH_XdhC"/>
</dbReference>
<dbReference type="RefSeq" id="WP_116302633.1">
    <property type="nucleotide sequence ID" value="NZ_NFZV01000012.1"/>
</dbReference>
<dbReference type="InterPro" id="IPR052698">
    <property type="entry name" value="MoCofactor_Util/Proc"/>
</dbReference>
<dbReference type="PANTHER" id="PTHR30388">
    <property type="entry name" value="ALDEHYDE OXIDOREDUCTASE MOLYBDENUM COFACTOR ASSEMBLY PROTEIN"/>
    <property type="match status" value="1"/>
</dbReference>
<dbReference type="PANTHER" id="PTHR30388:SF6">
    <property type="entry name" value="XANTHINE DEHYDROGENASE SUBUNIT A-RELATED"/>
    <property type="match status" value="1"/>
</dbReference>
<dbReference type="NCBIfam" id="TIGR02964">
    <property type="entry name" value="xanthine_xdhC"/>
    <property type="match status" value="1"/>
</dbReference>
<dbReference type="OrthoDB" id="61481at2"/>
<dbReference type="Pfam" id="PF02625">
    <property type="entry name" value="XdhC_CoxI"/>
    <property type="match status" value="1"/>
</dbReference>
<protein>
    <submittedName>
        <fullName evidence="3">Xanthine dehydrogenase accessory protein XdhC</fullName>
    </submittedName>
</protein>
<sequence>MTHWLETLEQLLREGEQVVRIVVSATRGSAPREVGATMLIHRHGTFGTIGGGHLEYTAIDLAQRLLRIDHGASQQERFVLSSALGQCCGGIVNLWWDSFGPEDCAWVRTAAERLSVQKPAYLLSGRGSRALVDTDSRLLAATGEAGAALVAHVNTTAFDSLTVAQSAEGEKVLVQLLDDARTPLWLFGAGHVGKALLYQLRFLPFRVTWVDSRQDYLPARLPPNVRPLWCENPASLVRSAPDDAWFLVLTHDHEQDFRICHALLQRPRLDFAGLIGSRAKATRFAQRLARLGHGRRDFDRITCPIGIPGIRGKEPAMIAAAVTAQLLQQREWLIAHDAPPFSFAQGSQG</sequence>
<evidence type="ECO:0000259" key="2">
    <source>
        <dbReference type="Pfam" id="PF13478"/>
    </source>
</evidence>
<dbReference type="InterPro" id="IPR003777">
    <property type="entry name" value="XdhC_CoxI"/>
</dbReference>
<gene>
    <name evidence="3" type="ORF">CAL65_03990</name>
</gene>
<dbReference type="InterPro" id="IPR027051">
    <property type="entry name" value="XdhC_Rossmann_dom"/>
</dbReference>
<proteinExistence type="predicted"/>
<dbReference type="EMBL" id="NFZW01000003">
    <property type="protein sequence ID" value="RFA38518.1"/>
    <property type="molecule type" value="Genomic_DNA"/>
</dbReference>
<reference evidence="4" key="1">
    <citation type="submission" date="2017-05" db="EMBL/GenBank/DDBJ databases">
        <authorList>
            <person name="Sharma S."/>
            <person name="Sidhu C."/>
            <person name="Pinnaka A.K."/>
        </authorList>
    </citation>
    <scope>NUCLEOTIDE SEQUENCE [LARGE SCALE GENOMIC DNA]</scope>
    <source>
        <strain evidence="4">AK93</strain>
    </source>
</reference>
<accession>A0A3E0X1U8</accession>
<dbReference type="Proteomes" id="UP000256763">
    <property type="component" value="Unassembled WGS sequence"/>
</dbReference>
<dbReference type="Pfam" id="PF13478">
    <property type="entry name" value="XdhC_C"/>
    <property type="match status" value="1"/>
</dbReference>
<name>A0A3E0X1U8_9GAMM</name>
<dbReference type="AlphaFoldDB" id="A0A3E0X1U8"/>
<evidence type="ECO:0000313" key="3">
    <source>
        <dbReference type="EMBL" id="RFA38518.1"/>
    </source>
</evidence>
<comment type="caution">
    <text evidence="3">The sequence shown here is derived from an EMBL/GenBank/DDBJ whole genome shotgun (WGS) entry which is preliminary data.</text>
</comment>
<feature type="domain" description="XdhC Rossmann" evidence="2">
    <location>
        <begin position="184"/>
        <end position="326"/>
    </location>
</feature>
<feature type="domain" description="XdhC- CoxI" evidence="1">
    <location>
        <begin position="11"/>
        <end position="67"/>
    </location>
</feature>
<dbReference type="Gene3D" id="3.40.50.720">
    <property type="entry name" value="NAD(P)-binding Rossmann-like Domain"/>
    <property type="match status" value="1"/>
</dbReference>